<feature type="non-terminal residue" evidence="2">
    <location>
        <position position="1"/>
    </location>
</feature>
<dbReference type="InterPro" id="IPR012337">
    <property type="entry name" value="RNaseH-like_sf"/>
</dbReference>
<dbReference type="Gene3D" id="3.30.420.10">
    <property type="entry name" value="Ribonuclease H-like superfamily/Ribonuclease H"/>
    <property type="match status" value="1"/>
</dbReference>
<dbReference type="Proteomes" id="UP000307440">
    <property type="component" value="Unassembled WGS sequence"/>
</dbReference>
<evidence type="ECO:0000313" key="2">
    <source>
        <dbReference type="EMBL" id="TFK25396.1"/>
    </source>
</evidence>
<dbReference type="AlphaFoldDB" id="A0A5C3KXV8"/>
<dbReference type="EMBL" id="ML210187">
    <property type="protein sequence ID" value="TFK25396.1"/>
    <property type="molecule type" value="Genomic_DNA"/>
</dbReference>
<evidence type="ECO:0000259" key="1">
    <source>
        <dbReference type="PROSITE" id="PS50879"/>
    </source>
</evidence>
<dbReference type="InterPro" id="IPR002156">
    <property type="entry name" value="RNaseH_domain"/>
</dbReference>
<name>A0A5C3KXV8_COPMA</name>
<evidence type="ECO:0000313" key="3">
    <source>
        <dbReference type="Proteomes" id="UP000307440"/>
    </source>
</evidence>
<dbReference type="InterPro" id="IPR036397">
    <property type="entry name" value="RNaseH_sf"/>
</dbReference>
<protein>
    <recommendedName>
        <fullName evidence="1">RNase H type-1 domain-containing protein</fullName>
    </recommendedName>
</protein>
<dbReference type="PROSITE" id="PS50879">
    <property type="entry name" value="RNASE_H_1"/>
    <property type="match status" value="1"/>
</dbReference>
<feature type="non-terminal residue" evidence="2">
    <location>
        <position position="188"/>
    </location>
</feature>
<feature type="domain" description="RNase H type-1" evidence="1">
    <location>
        <begin position="128"/>
        <end position="188"/>
    </location>
</feature>
<dbReference type="STRING" id="230819.A0A5C3KXV8"/>
<dbReference type="GO" id="GO:0004523">
    <property type="term" value="F:RNA-DNA hybrid ribonuclease activity"/>
    <property type="evidence" value="ECO:0007669"/>
    <property type="project" value="InterPro"/>
</dbReference>
<keyword evidence="3" id="KW-1185">Reference proteome</keyword>
<reference evidence="2 3" key="1">
    <citation type="journal article" date="2019" name="Nat. Ecol. Evol.">
        <title>Megaphylogeny resolves global patterns of mushroom evolution.</title>
        <authorList>
            <person name="Varga T."/>
            <person name="Krizsan K."/>
            <person name="Foldi C."/>
            <person name="Dima B."/>
            <person name="Sanchez-Garcia M."/>
            <person name="Sanchez-Ramirez S."/>
            <person name="Szollosi G.J."/>
            <person name="Szarkandi J.G."/>
            <person name="Papp V."/>
            <person name="Albert L."/>
            <person name="Andreopoulos W."/>
            <person name="Angelini C."/>
            <person name="Antonin V."/>
            <person name="Barry K.W."/>
            <person name="Bougher N.L."/>
            <person name="Buchanan P."/>
            <person name="Buyck B."/>
            <person name="Bense V."/>
            <person name="Catcheside P."/>
            <person name="Chovatia M."/>
            <person name="Cooper J."/>
            <person name="Damon W."/>
            <person name="Desjardin D."/>
            <person name="Finy P."/>
            <person name="Geml J."/>
            <person name="Haridas S."/>
            <person name="Hughes K."/>
            <person name="Justo A."/>
            <person name="Karasinski D."/>
            <person name="Kautmanova I."/>
            <person name="Kiss B."/>
            <person name="Kocsube S."/>
            <person name="Kotiranta H."/>
            <person name="LaButti K.M."/>
            <person name="Lechner B.E."/>
            <person name="Liimatainen K."/>
            <person name="Lipzen A."/>
            <person name="Lukacs Z."/>
            <person name="Mihaltcheva S."/>
            <person name="Morgado L.N."/>
            <person name="Niskanen T."/>
            <person name="Noordeloos M.E."/>
            <person name="Ohm R.A."/>
            <person name="Ortiz-Santana B."/>
            <person name="Ovrebo C."/>
            <person name="Racz N."/>
            <person name="Riley R."/>
            <person name="Savchenko A."/>
            <person name="Shiryaev A."/>
            <person name="Soop K."/>
            <person name="Spirin V."/>
            <person name="Szebenyi C."/>
            <person name="Tomsovsky M."/>
            <person name="Tulloss R.E."/>
            <person name="Uehling J."/>
            <person name="Grigoriev I.V."/>
            <person name="Vagvolgyi C."/>
            <person name="Papp T."/>
            <person name="Martin F.M."/>
            <person name="Miettinen O."/>
            <person name="Hibbett D.S."/>
            <person name="Nagy L.G."/>
        </authorList>
    </citation>
    <scope>NUCLEOTIDE SEQUENCE [LARGE SCALE GENOMIC DNA]</scope>
    <source>
        <strain evidence="2 3">CBS 121175</strain>
    </source>
</reference>
<dbReference type="GO" id="GO:0003676">
    <property type="term" value="F:nucleic acid binding"/>
    <property type="evidence" value="ECO:0007669"/>
    <property type="project" value="InterPro"/>
</dbReference>
<gene>
    <name evidence="2" type="ORF">FA15DRAFT_561605</name>
</gene>
<accession>A0A5C3KXV8</accession>
<dbReference type="OrthoDB" id="3265515at2759"/>
<organism evidence="2 3">
    <name type="scientific">Coprinopsis marcescibilis</name>
    <name type="common">Agaric fungus</name>
    <name type="synonym">Psathyrella marcescibilis</name>
    <dbReference type="NCBI Taxonomy" id="230819"/>
    <lineage>
        <taxon>Eukaryota</taxon>
        <taxon>Fungi</taxon>
        <taxon>Dikarya</taxon>
        <taxon>Basidiomycota</taxon>
        <taxon>Agaricomycotina</taxon>
        <taxon>Agaricomycetes</taxon>
        <taxon>Agaricomycetidae</taxon>
        <taxon>Agaricales</taxon>
        <taxon>Agaricineae</taxon>
        <taxon>Psathyrellaceae</taxon>
        <taxon>Coprinopsis</taxon>
    </lineage>
</organism>
<sequence>VIHGVNRVQRQAAVAMTGVLRTAPTDMVEVYAGLPPAAIHITKIQLAAVTRIATLPALHPMTKVARRAARTSVKRHQAPIHGLMDLLGVDPSMVEDIPVVREWVLPRGWVEVNTDTSKEEALAREQEQEAEVRIYTDGSVIGGKVGAAAVLYRGFRPVRTARHHLGEDKNYSIYEAELVAQILGLRLL</sequence>
<proteinExistence type="predicted"/>
<dbReference type="SUPFAM" id="SSF53098">
    <property type="entry name" value="Ribonuclease H-like"/>
    <property type="match status" value="1"/>
</dbReference>